<dbReference type="PANTHER" id="PTHR43085">
    <property type="entry name" value="HEXOKINASE FAMILY MEMBER"/>
    <property type="match status" value="1"/>
</dbReference>
<evidence type="ECO:0000313" key="7">
    <source>
        <dbReference type="EMBL" id="GAA1769474.1"/>
    </source>
</evidence>
<keyword evidence="3" id="KW-0547">Nucleotide-binding</keyword>
<name>A0ABN2KYD9_9MICO</name>
<dbReference type="Gene3D" id="3.40.1190.20">
    <property type="match status" value="1"/>
</dbReference>
<protein>
    <submittedName>
        <fullName evidence="7">Carbohydrate kinase</fullName>
    </submittedName>
</protein>
<gene>
    <name evidence="7" type="ORF">GCM10009810_30000</name>
</gene>
<evidence type="ECO:0000256" key="5">
    <source>
        <dbReference type="ARBA" id="ARBA00022840"/>
    </source>
</evidence>
<dbReference type="PROSITE" id="PS00584">
    <property type="entry name" value="PFKB_KINASES_2"/>
    <property type="match status" value="1"/>
</dbReference>
<keyword evidence="8" id="KW-1185">Reference proteome</keyword>
<evidence type="ECO:0000256" key="4">
    <source>
        <dbReference type="ARBA" id="ARBA00022777"/>
    </source>
</evidence>
<dbReference type="SUPFAM" id="SSF53613">
    <property type="entry name" value="Ribokinase-like"/>
    <property type="match status" value="1"/>
</dbReference>
<evidence type="ECO:0000256" key="2">
    <source>
        <dbReference type="ARBA" id="ARBA00022679"/>
    </source>
</evidence>
<dbReference type="InterPro" id="IPR011611">
    <property type="entry name" value="PfkB_dom"/>
</dbReference>
<dbReference type="InterPro" id="IPR002173">
    <property type="entry name" value="Carboh/pur_kinase_PfkB_CS"/>
</dbReference>
<evidence type="ECO:0000313" key="8">
    <source>
        <dbReference type="Proteomes" id="UP001501475"/>
    </source>
</evidence>
<comment type="similarity">
    <text evidence="1">Belongs to the carbohydrate kinase PfkB family.</text>
</comment>
<keyword evidence="4 7" id="KW-0418">Kinase</keyword>
<evidence type="ECO:0000259" key="6">
    <source>
        <dbReference type="Pfam" id="PF00294"/>
    </source>
</evidence>
<keyword evidence="2" id="KW-0808">Transferase</keyword>
<accession>A0ABN2KYD9</accession>
<dbReference type="RefSeq" id="WP_344067637.1">
    <property type="nucleotide sequence ID" value="NZ_BAAAPN010000059.1"/>
</dbReference>
<evidence type="ECO:0000256" key="3">
    <source>
        <dbReference type="ARBA" id="ARBA00022741"/>
    </source>
</evidence>
<evidence type="ECO:0000256" key="1">
    <source>
        <dbReference type="ARBA" id="ARBA00010688"/>
    </source>
</evidence>
<organism evidence="7 8">
    <name type="scientific">Nostocoides vanveenii</name>
    <dbReference type="NCBI Taxonomy" id="330835"/>
    <lineage>
        <taxon>Bacteria</taxon>
        <taxon>Bacillati</taxon>
        <taxon>Actinomycetota</taxon>
        <taxon>Actinomycetes</taxon>
        <taxon>Micrococcales</taxon>
        <taxon>Intrasporangiaceae</taxon>
        <taxon>Nostocoides</taxon>
    </lineage>
</organism>
<dbReference type="InterPro" id="IPR050306">
    <property type="entry name" value="PfkB_Carbo_kinase"/>
</dbReference>
<proteinExistence type="inferred from homology"/>
<dbReference type="Pfam" id="PF00294">
    <property type="entry name" value="PfkB"/>
    <property type="match status" value="1"/>
</dbReference>
<dbReference type="GO" id="GO:0016301">
    <property type="term" value="F:kinase activity"/>
    <property type="evidence" value="ECO:0007669"/>
    <property type="project" value="UniProtKB-KW"/>
</dbReference>
<dbReference type="InterPro" id="IPR029056">
    <property type="entry name" value="Ribokinase-like"/>
</dbReference>
<sequence length="308" mass="32333">MGQQDAREFLVIGEALIDIAQRYAENPVEHVGGSPANVAVGLARLDNTVQFATCLGDDARGERIRSHLSRRNVTVISKSTEHATSTAQANIDDGGAATYLFDITWDPGVIELGEEIGHIHTGSIGAVLLPGTDDVVRALQQGREQATVSYDPNVRPTIMGDLDKVRAQIESIIGYSDVVKASSDDLELLYPGMSIEAILTRWGTLGPTLTVATRAADGVSFRLTNSGDFVTLAAPPTRVVDTVGAGDSFMAGLLSGLSSSGLIGGVDARDRLHRASVADITPAIQRGSRCGAITVSHAGAYAPSLDEL</sequence>
<dbReference type="PANTHER" id="PTHR43085:SF1">
    <property type="entry name" value="PSEUDOURIDINE KINASE-RELATED"/>
    <property type="match status" value="1"/>
</dbReference>
<dbReference type="Proteomes" id="UP001501475">
    <property type="component" value="Unassembled WGS sequence"/>
</dbReference>
<keyword evidence="5" id="KW-0067">ATP-binding</keyword>
<feature type="domain" description="Carbohydrate kinase PfkB" evidence="6">
    <location>
        <begin position="10"/>
        <end position="303"/>
    </location>
</feature>
<comment type="caution">
    <text evidence="7">The sequence shown here is derived from an EMBL/GenBank/DDBJ whole genome shotgun (WGS) entry which is preliminary data.</text>
</comment>
<dbReference type="EMBL" id="BAAAPN010000059">
    <property type="protein sequence ID" value="GAA1769474.1"/>
    <property type="molecule type" value="Genomic_DNA"/>
</dbReference>
<reference evidence="7 8" key="1">
    <citation type="journal article" date="2019" name="Int. J. Syst. Evol. Microbiol.">
        <title>The Global Catalogue of Microorganisms (GCM) 10K type strain sequencing project: providing services to taxonomists for standard genome sequencing and annotation.</title>
        <authorList>
            <consortium name="The Broad Institute Genomics Platform"/>
            <consortium name="The Broad Institute Genome Sequencing Center for Infectious Disease"/>
            <person name="Wu L."/>
            <person name="Ma J."/>
        </authorList>
    </citation>
    <scope>NUCLEOTIDE SEQUENCE [LARGE SCALE GENOMIC DNA]</scope>
    <source>
        <strain evidence="7 8">JCM 15591</strain>
    </source>
</reference>